<evidence type="ECO:0000313" key="4">
    <source>
        <dbReference type="Proteomes" id="UP001220964"/>
    </source>
</evidence>
<feature type="domain" description="Flagellar hook-length control protein-like C-terminal" evidence="2">
    <location>
        <begin position="21"/>
        <end position="89"/>
    </location>
</feature>
<protein>
    <submittedName>
        <fullName evidence="3">Flagellar hook-length control protein FliK</fullName>
    </submittedName>
</protein>
<feature type="compositionally biased region" description="Basic and acidic residues" evidence="1">
    <location>
        <begin position="123"/>
        <end position="132"/>
    </location>
</feature>
<dbReference type="InterPro" id="IPR021136">
    <property type="entry name" value="Flagellar_hook_control-like_C"/>
</dbReference>
<dbReference type="Gene3D" id="3.30.750.140">
    <property type="match status" value="1"/>
</dbReference>
<feature type="region of interest" description="Disordered" evidence="1">
    <location>
        <begin position="83"/>
        <end position="132"/>
    </location>
</feature>
<name>A0AAE3NT41_9RHOB</name>
<proteinExistence type="predicted"/>
<sequence>MPHRIALQLVEAARQMADRPVELTLEPEELGRVRMTLTTGDGAMTVGLTTERAETADLLRRHIETLAQEFRQLGYRDVTFEFAGGRGGNGATPERDAPGHNDAAATESETPTEDGAEAPARLHLSDRMDLRL</sequence>
<dbReference type="AlphaFoldDB" id="A0AAE3NT41"/>
<dbReference type="Proteomes" id="UP001220964">
    <property type="component" value="Unassembled WGS sequence"/>
</dbReference>
<evidence type="ECO:0000259" key="2">
    <source>
        <dbReference type="Pfam" id="PF02120"/>
    </source>
</evidence>
<reference evidence="3" key="1">
    <citation type="submission" date="2023-03" db="EMBL/GenBank/DDBJ databases">
        <title>Multiphase analysis and comparison of six strains from genera Psychromarinibacter, Lutimaribacter, and Maritimibacter, including a novel species: Psychromarinibacter sediminicola sp. nov.</title>
        <authorList>
            <person name="Wang Y.-H."/>
            <person name="Ye M.-Q."/>
            <person name="Du Z.-J."/>
        </authorList>
    </citation>
    <scope>NUCLEOTIDE SEQUENCE</scope>
    <source>
        <strain evidence="3">C21-152</strain>
    </source>
</reference>
<keyword evidence="3" id="KW-0969">Cilium</keyword>
<comment type="caution">
    <text evidence="3">The sequence shown here is derived from an EMBL/GenBank/DDBJ whole genome shotgun (WGS) entry which is preliminary data.</text>
</comment>
<gene>
    <name evidence="3" type="ORF">P1J78_14450</name>
</gene>
<keyword evidence="3" id="KW-0966">Cell projection</keyword>
<dbReference type="InterPro" id="IPR038610">
    <property type="entry name" value="FliK-like_C_sf"/>
</dbReference>
<keyword evidence="3" id="KW-0282">Flagellum</keyword>
<organism evidence="3 4">
    <name type="scientific">Psychromarinibacter sediminicola</name>
    <dbReference type="NCBI Taxonomy" id="3033385"/>
    <lineage>
        <taxon>Bacteria</taxon>
        <taxon>Pseudomonadati</taxon>
        <taxon>Pseudomonadota</taxon>
        <taxon>Alphaproteobacteria</taxon>
        <taxon>Rhodobacterales</taxon>
        <taxon>Paracoccaceae</taxon>
        <taxon>Psychromarinibacter</taxon>
    </lineage>
</organism>
<dbReference type="Pfam" id="PF02120">
    <property type="entry name" value="Flg_hook"/>
    <property type="match status" value="1"/>
</dbReference>
<keyword evidence="4" id="KW-1185">Reference proteome</keyword>
<dbReference type="CDD" id="cd17470">
    <property type="entry name" value="T3SS_Flik_C"/>
    <property type="match status" value="1"/>
</dbReference>
<accession>A0AAE3NT41</accession>
<evidence type="ECO:0000313" key="3">
    <source>
        <dbReference type="EMBL" id="MDF0601941.1"/>
    </source>
</evidence>
<evidence type="ECO:0000256" key="1">
    <source>
        <dbReference type="SAM" id="MobiDB-lite"/>
    </source>
</evidence>
<dbReference type="EMBL" id="JARGYC010000038">
    <property type="protein sequence ID" value="MDF0601941.1"/>
    <property type="molecule type" value="Genomic_DNA"/>
</dbReference>